<dbReference type="InterPro" id="IPR055372">
    <property type="entry name" value="CBM96"/>
</dbReference>
<evidence type="ECO:0000313" key="6">
    <source>
        <dbReference type="EMBL" id="KAL3810690.1"/>
    </source>
</evidence>
<protein>
    <recommendedName>
        <fullName evidence="5">Carbohydrate-binding module family 96 domain-containing protein</fullName>
    </recommendedName>
</protein>
<name>A0ABD3RSV6_9STRA</name>
<dbReference type="GO" id="GO:0005576">
    <property type="term" value="C:extracellular region"/>
    <property type="evidence" value="ECO:0007669"/>
    <property type="project" value="UniProtKB-SubCell"/>
</dbReference>
<dbReference type="EMBL" id="JALLPB020000312">
    <property type="protein sequence ID" value="KAL3810690.1"/>
    <property type="molecule type" value="Genomic_DNA"/>
</dbReference>
<accession>A0ABD3RSV6</accession>
<evidence type="ECO:0000256" key="2">
    <source>
        <dbReference type="ARBA" id="ARBA00022525"/>
    </source>
</evidence>
<evidence type="ECO:0000256" key="3">
    <source>
        <dbReference type="ARBA" id="ARBA00022729"/>
    </source>
</evidence>
<evidence type="ECO:0000256" key="1">
    <source>
        <dbReference type="ARBA" id="ARBA00004613"/>
    </source>
</evidence>
<feature type="chain" id="PRO_5044857699" description="Carbohydrate-binding module family 96 domain-containing protein" evidence="4">
    <location>
        <begin position="23"/>
        <end position="550"/>
    </location>
</feature>
<organism evidence="6 7">
    <name type="scientific">Cyclostephanos tholiformis</name>
    <dbReference type="NCBI Taxonomy" id="382380"/>
    <lineage>
        <taxon>Eukaryota</taxon>
        <taxon>Sar</taxon>
        <taxon>Stramenopiles</taxon>
        <taxon>Ochrophyta</taxon>
        <taxon>Bacillariophyta</taxon>
        <taxon>Coscinodiscophyceae</taxon>
        <taxon>Thalassiosirophycidae</taxon>
        <taxon>Stephanodiscales</taxon>
        <taxon>Stephanodiscaceae</taxon>
        <taxon>Cyclostephanos</taxon>
    </lineage>
</organism>
<feature type="signal peptide" evidence="4">
    <location>
        <begin position="1"/>
        <end position="22"/>
    </location>
</feature>
<keyword evidence="3 4" id="KW-0732">Signal</keyword>
<dbReference type="Pfam" id="PF24517">
    <property type="entry name" value="CBM96"/>
    <property type="match status" value="1"/>
</dbReference>
<feature type="domain" description="Carbohydrate-binding module family 96" evidence="5">
    <location>
        <begin position="134"/>
        <end position="300"/>
    </location>
</feature>
<keyword evidence="7" id="KW-1185">Reference proteome</keyword>
<sequence length="550" mass="59406">MASLGLAATGLGLMYFTTTAAAAADGISNVSNLSGGVGVSGIDGTAGGGVDEATSKTQELEDLLLDAGFDGGAVEEEDVGGTDPEEALSTVVPTFTSTHVPTYSPTLAPVEPTPTASPSMSPILLEAPAKLLSTTLYPVADAWLEYNDTLPRGSKKYLKVDGVDPRASLLKFNLSSIIDDVRSADDIVGFMLRLYSITNGPFGGKIDLLDGDCNDWDEYTISWTNAPKCIFRNNSDYLVGRFEEEVPAHEWNEAVIFPNFDGDNDGALPSLITLRVSSNYPDGITYASRENVTASPELVVYYTEPAPTASPTNAVPSEGPTRAPSFSPMVPTPTMSPLKAPTGNPTDFPTYFPTTIAPTDNGTKYPSMSPSATPPSIILPVSQDAMLRGGEFSNSRYGRDPFVTLHDERKAILEFDLSDANPNVVYEYTLQFFVTYVAENEVRSVTASHVTEQDYVWSDFDVTWENFGSPALEEIGWFSIFRDDAESLVEIPLGKLSNSTIIGNRLILVLETRAEESGRDKFDFRAKEYSEEFPGMMDTPPTLIGVPVLE</sequence>
<comment type="caution">
    <text evidence="6">The sequence shown here is derived from an EMBL/GenBank/DDBJ whole genome shotgun (WGS) entry which is preliminary data.</text>
</comment>
<keyword evidence="2" id="KW-0964">Secreted</keyword>
<evidence type="ECO:0000256" key="4">
    <source>
        <dbReference type="SAM" id="SignalP"/>
    </source>
</evidence>
<dbReference type="Proteomes" id="UP001530377">
    <property type="component" value="Unassembled WGS sequence"/>
</dbReference>
<evidence type="ECO:0000313" key="7">
    <source>
        <dbReference type="Proteomes" id="UP001530377"/>
    </source>
</evidence>
<evidence type="ECO:0000259" key="5">
    <source>
        <dbReference type="Pfam" id="PF24517"/>
    </source>
</evidence>
<comment type="subcellular location">
    <subcellularLocation>
        <location evidence="1">Secreted</location>
    </subcellularLocation>
</comment>
<gene>
    <name evidence="6" type="ORF">ACHAXA_003294</name>
</gene>
<dbReference type="AlphaFoldDB" id="A0ABD3RSV6"/>
<reference evidence="6 7" key="1">
    <citation type="submission" date="2024-10" db="EMBL/GenBank/DDBJ databases">
        <title>Updated reference genomes for cyclostephanoid diatoms.</title>
        <authorList>
            <person name="Roberts W.R."/>
            <person name="Alverson A.J."/>
        </authorList>
    </citation>
    <scope>NUCLEOTIDE SEQUENCE [LARGE SCALE GENOMIC DNA]</scope>
    <source>
        <strain evidence="6 7">AJA228-03</strain>
    </source>
</reference>
<proteinExistence type="predicted"/>